<evidence type="ECO:0000259" key="2">
    <source>
        <dbReference type="PROSITE" id="PS50110"/>
    </source>
</evidence>
<dbReference type="SMART" id="SM00448">
    <property type="entry name" value="REC"/>
    <property type="match status" value="1"/>
</dbReference>
<dbReference type="CDD" id="cd17557">
    <property type="entry name" value="REC_Rcp-like"/>
    <property type="match status" value="1"/>
</dbReference>
<dbReference type="KEGG" id="nwr:E3U44_00655"/>
<dbReference type="Gene3D" id="3.40.50.2300">
    <property type="match status" value="1"/>
</dbReference>
<dbReference type="AlphaFoldDB" id="A0A4P7BXJ7"/>
<keyword evidence="1" id="KW-0597">Phosphoprotein</keyword>
<sequence length="154" mass="17842">MKGEVLNILLIEDNADHAELVMRSFQEHRIANRIYHVSHGEEALQYLFRQGNYTDTKTSPRPHVILLDLRLPRIDGLEILGTIRSTPEITNIPIVVLTTSQAEQDVARAYSEHVNSYLVKPVDFDSFNRMMEDLGFYWLAWNHYPWSETSSLAQ</sequence>
<dbReference type="GO" id="GO:0000160">
    <property type="term" value="P:phosphorelay signal transduction system"/>
    <property type="evidence" value="ECO:0007669"/>
    <property type="project" value="InterPro"/>
</dbReference>
<gene>
    <name evidence="3" type="ORF">E3U44_00655</name>
</gene>
<dbReference type="InterPro" id="IPR052893">
    <property type="entry name" value="TCS_response_regulator"/>
</dbReference>
<evidence type="ECO:0000313" key="3">
    <source>
        <dbReference type="EMBL" id="QBQ53172.1"/>
    </source>
</evidence>
<dbReference type="OrthoDB" id="9793549at2"/>
<dbReference type="InterPro" id="IPR001789">
    <property type="entry name" value="Sig_transdc_resp-reg_receiver"/>
</dbReference>
<dbReference type="PANTHER" id="PTHR44520">
    <property type="entry name" value="RESPONSE REGULATOR RCP1-RELATED"/>
    <property type="match status" value="1"/>
</dbReference>
<dbReference type="PROSITE" id="PS50110">
    <property type="entry name" value="RESPONSE_REGULATORY"/>
    <property type="match status" value="1"/>
</dbReference>
<dbReference type="Proteomes" id="UP000294325">
    <property type="component" value="Chromosome"/>
</dbReference>
<keyword evidence="4" id="KW-1185">Reference proteome</keyword>
<proteinExistence type="predicted"/>
<dbReference type="PANTHER" id="PTHR44520:SF2">
    <property type="entry name" value="RESPONSE REGULATOR RCP1"/>
    <property type="match status" value="1"/>
</dbReference>
<accession>A0A4P7BXJ7</accession>
<reference evidence="3 4" key="1">
    <citation type="submission" date="2019-03" db="EMBL/GenBank/DDBJ databases">
        <title>The genome sequence of Nitrosococcus wardiae strain D1FHST reveals the archetypal metabolic capacity of ammonia-oxidizing Gammaproteobacteria.</title>
        <authorList>
            <person name="Wang L."/>
            <person name="Lim C.K."/>
            <person name="Hanson T.E."/>
            <person name="Dang H."/>
            <person name="Klotz M.G."/>
        </authorList>
    </citation>
    <scope>NUCLEOTIDE SEQUENCE [LARGE SCALE GENOMIC DNA]</scope>
    <source>
        <strain evidence="3 4">D1FHS</strain>
    </source>
</reference>
<dbReference type="InterPro" id="IPR011006">
    <property type="entry name" value="CheY-like_superfamily"/>
</dbReference>
<dbReference type="SUPFAM" id="SSF52172">
    <property type="entry name" value="CheY-like"/>
    <property type="match status" value="1"/>
</dbReference>
<name>A0A4P7BXJ7_9GAMM</name>
<evidence type="ECO:0000256" key="1">
    <source>
        <dbReference type="PROSITE-ProRule" id="PRU00169"/>
    </source>
</evidence>
<dbReference type="EMBL" id="CP038033">
    <property type="protein sequence ID" value="QBQ53172.1"/>
    <property type="molecule type" value="Genomic_DNA"/>
</dbReference>
<organism evidence="3 4">
    <name type="scientific">Nitrosococcus wardiae</name>
    <dbReference type="NCBI Taxonomy" id="1814290"/>
    <lineage>
        <taxon>Bacteria</taxon>
        <taxon>Pseudomonadati</taxon>
        <taxon>Pseudomonadota</taxon>
        <taxon>Gammaproteobacteria</taxon>
        <taxon>Chromatiales</taxon>
        <taxon>Chromatiaceae</taxon>
        <taxon>Nitrosococcus</taxon>
    </lineage>
</organism>
<dbReference type="Pfam" id="PF00072">
    <property type="entry name" value="Response_reg"/>
    <property type="match status" value="1"/>
</dbReference>
<evidence type="ECO:0000313" key="4">
    <source>
        <dbReference type="Proteomes" id="UP000294325"/>
    </source>
</evidence>
<feature type="modified residue" description="4-aspartylphosphate" evidence="1">
    <location>
        <position position="68"/>
    </location>
</feature>
<feature type="domain" description="Response regulatory" evidence="2">
    <location>
        <begin position="7"/>
        <end position="135"/>
    </location>
</feature>
<protein>
    <submittedName>
        <fullName evidence="3">Response regulator</fullName>
    </submittedName>
</protein>
<dbReference type="RefSeq" id="WP_134356189.1">
    <property type="nucleotide sequence ID" value="NZ_CP038033.1"/>
</dbReference>